<gene>
    <name evidence="17" type="ORF">P5673_024587</name>
</gene>
<dbReference type="PRINTS" id="PR00411">
    <property type="entry name" value="PNDRDTASEI"/>
</dbReference>
<dbReference type="GO" id="GO:0004791">
    <property type="term" value="F:thioredoxin-disulfide reductase (NADPH) activity"/>
    <property type="evidence" value="ECO:0007669"/>
    <property type="project" value="InterPro"/>
</dbReference>
<dbReference type="FunFam" id="3.50.50.60:FF:000012">
    <property type="entry name" value="Thioredoxin reductase 1, cytoplasmic"/>
    <property type="match status" value="1"/>
</dbReference>
<comment type="function">
    <text evidence="2">Has a glutathione-disulfide oxidoreductase activity in the presence of NADPH and glutathione reductase. Reduces low molecular weight disulfides and proteins.</text>
</comment>
<keyword evidence="6 12" id="KW-0274">FAD</keyword>
<evidence type="ECO:0000256" key="6">
    <source>
        <dbReference type="ARBA" id="ARBA00022827"/>
    </source>
</evidence>
<dbReference type="SUPFAM" id="SSF51905">
    <property type="entry name" value="FAD/NAD(P)-binding domain"/>
    <property type="match status" value="2"/>
</dbReference>
<keyword evidence="7" id="KW-0521">NADP</keyword>
<dbReference type="PANTHER" id="PTHR35354">
    <property type="entry name" value="RGD1561648"/>
    <property type="match status" value="1"/>
</dbReference>
<reference evidence="17" key="1">
    <citation type="journal article" date="2023" name="G3 (Bethesda)">
        <title>Whole genome assembly and annotation of the endangered Caribbean coral Acropora cervicornis.</title>
        <authorList>
            <person name="Selwyn J.D."/>
            <person name="Vollmer S.V."/>
        </authorList>
    </citation>
    <scope>NUCLEOTIDE SEQUENCE</scope>
    <source>
        <strain evidence="17">K2</strain>
    </source>
</reference>
<evidence type="ECO:0000256" key="12">
    <source>
        <dbReference type="RuleBase" id="RU003691"/>
    </source>
</evidence>
<dbReference type="InterPro" id="IPR016156">
    <property type="entry name" value="FAD/NAD-linked_Rdtase_dimer_sf"/>
</dbReference>
<dbReference type="Pfam" id="PF02852">
    <property type="entry name" value="Pyr_redox_dim"/>
    <property type="match status" value="1"/>
</dbReference>
<dbReference type="InterPro" id="IPR027878">
    <property type="entry name" value="DUF4551"/>
</dbReference>
<evidence type="ECO:0000256" key="7">
    <source>
        <dbReference type="ARBA" id="ARBA00022857"/>
    </source>
</evidence>
<dbReference type="Gene3D" id="3.40.30.10">
    <property type="entry name" value="Glutaredoxin"/>
    <property type="match status" value="1"/>
</dbReference>
<dbReference type="CDD" id="cd03419">
    <property type="entry name" value="GRX_GRXh_1_2_like"/>
    <property type="match status" value="1"/>
</dbReference>
<dbReference type="InterPro" id="IPR011899">
    <property type="entry name" value="Glutaredoxin_euk/vir"/>
</dbReference>
<dbReference type="InterPro" id="IPR006338">
    <property type="entry name" value="Thioredoxin/glutathione_Rdtase"/>
</dbReference>
<dbReference type="Pfam" id="PF07992">
    <property type="entry name" value="Pyr_redox_2"/>
    <property type="match status" value="1"/>
</dbReference>
<sequence length="1263" mass="140448">MAVSSFEDGVQKHQKVYSFLKRTLSQEHYEGVRVIEPCVIVTDGFNRTFQFAVLGSEILYITENPPRTAKDIKITVDLACVTSVELIHDVAEFLGGKLKTKNQHIRLEYKKTFKAASSPQQAGSFPLVEINATCKLAAQASILSTSPVLRHDALEISLEKPLSVQRKGCMRGAVSKPLASQSVLAQTSRHHLSASNPDLRTIDHCNTKGLMKGSSRRPLPPPPLGVEGQSVPGNSNERPQLHSLDYEQTKRPASPRRQQKNTHQEDLDLDSSSSSAELELSYTQSSYSFQRQHSADMSSCYRAPSSGATSPLGQGRCYSDVSESTDSFVDLRNLDTERSESVAKVEMTEVHLYILRENSPMFLHLRSTWNNCILKSTLHFGRRDSTSSNSAIMANGSKVDNSQLLHLFNQLKTEILQSHIMETTFVLVQELLTAAEKSFNLKKYFWKSPELFCFLVAQLEKYMPQSPCYSSLKREGNREDELDYVVVLLQTLVCFFRETDILSTRLTVIKDHKGRPIQSLLRTLIIVPLTTGQVPGSGPDISPAAKRLLTGNNKNMFTVGSGHNEMNKLLIEVLDSATSLLFELICVVHQANCFSVEGNVLNIFWLMKFLEAQEQTYVCPSDAVLLYRQLFVLKNFLEFSVVVTTHIRERYAEEFRYYIRKPVVQKKLPSKFPLTRPTIELLEKVSISNLKRARTPSPETPNKMAPIQDMIEQNINENTVMVFSKSTCPFCKKVKELFTSLNVSFYAMELDLLDNCQSIQDKLKEKTGQRSVPNIFIRGNHVGGADATIKLHQDGKLMNLIVPPTEVYTYDLIEAANLGKKVAVLDFVKPSPIGTTWGLGGTCVNVGCIPKKLMHQAALLGHSMEDARMFGWEFDQKVEHKWATMRENVQNHIGSLNWAYRVELRDKKVMYKNATGTLVDAHTVKAVDKRGRVTEMTAQNIVLATGLRPRYPDIPGAKEYGITSDDLFSLEHNPGKTVMIGASYVALECAGFLAGVGLDVTVLVRSILLRGFDQQMAEKIGNDLENHGVKIQRPAVPTKIELVEEGTPRKLRVMFAIGRDPCTKGIGLEDVGVKLHPKSGKVIAGDNEQSSVLNIYAIGDILEGKLELTPVAIHAGKLLARRLFGGSNELCDYVNVATTVFTPLEYGCIGLSEEDAIAKHGDDNIEVYHSNYIPLEYTVPKRMAKECYAKLVCNKLDNERVIGFHIAGPNAGEVTQGYAVAIKLGATKQDFDRTVGIHPTVSEVFTTLSTTKRSGKDVSAGGC</sequence>
<feature type="region of interest" description="Disordered" evidence="13">
    <location>
        <begin position="181"/>
        <end position="276"/>
    </location>
</feature>
<dbReference type="Proteomes" id="UP001249851">
    <property type="component" value="Unassembled WGS sequence"/>
</dbReference>
<feature type="domain" description="FAD/NAD(P)-binding" evidence="16">
    <location>
        <begin position="813"/>
        <end position="1116"/>
    </location>
</feature>
<dbReference type="InterPro" id="IPR002109">
    <property type="entry name" value="Glutaredoxin"/>
</dbReference>
<evidence type="ECO:0000256" key="9">
    <source>
        <dbReference type="ARBA" id="ARBA00023002"/>
    </source>
</evidence>
<dbReference type="PROSITE" id="PS00076">
    <property type="entry name" value="PYRIDINE_REDOX_1"/>
    <property type="match status" value="1"/>
</dbReference>
<dbReference type="AlphaFoldDB" id="A0AAD9Q3Y1"/>
<feature type="domain" description="Pyridine nucleotide-disulphide oxidoreductase dimerisation" evidence="15">
    <location>
        <begin position="1136"/>
        <end position="1247"/>
    </location>
</feature>
<evidence type="ECO:0000256" key="8">
    <source>
        <dbReference type="ARBA" id="ARBA00022982"/>
    </source>
</evidence>
<evidence type="ECO:0000259" key="16">
    <source>
        <dbReference type="Pfam" id="PF07992"/>
    </source>
</evidence>
<dbReference type="Gene3D" id="3.30.390.30">
    <property type="match status" value="1"/>
</dbReference>
<keyword evidence="9 12" id="KW-0560">Oxidoreductase</keyword>
<dbReference type="EMBL" id="JARQWQ010000073">
    <property type="protein sequence ID" value="KAK2553896.1"/>
    <property type="molecule type" value="Genomic_DNA"/>
</dbReference>
<comment type="cofactor">
    <cofactor evidence="1">
        <name>FAD</name>
        <dbReference type="ChEBI" id="CHEBI:57692"/>
    </cofactor>
</comment>
<dbReference type="SUPFAM" id="SSF55424">
    <property type="entry name" value="FAD/NAD-linked reductases, dimerisation (C-terminal) domain"/>
    <property type="match status" value="1"/>
</dbReference>
<name>A0AAD9Q3Y1_ACRCE</name>
<evidence type="ECO:0000259" key="14">
    <source>
        <dbReference type="Pfam" id="PF00462"/>
    </source>
</evidence>
<keyword evidence="5 12" id="KW-0285">Flavoprotein</keyword>
<dbReference type="InterPro" id="IPR023753">
    <property type="entry name" value="FAD/NAD-binding_dom"/>
</dbReference>
<evidence type="ECO:0000256" key="4">
    <source>
        <dbReference type="ARBA" id="ARBA00022448"/>
    </source>
</evidence>
<dbReference type="Pfam" id="PF00462">
    <property type="entry name" value="Glutaredoxin"/>
    <property type="match status" value="1"/>
</dbReference>
<dbReference type="InterPro" id="IPR011767">
    <property type="entry name" value="GLR_AS"/>
</dbReference>
<dbReference type="SUPFAM" id="SSF52833">
    <property type="entry name" value="Thioredoxin-like"/>
    <property type="match status" value="1"/>
</dbReference>
<dbReference type="PANTHER" id="PTHR35354:SF1">
    <property type="entry name" value="RGD1561648"/>
    <property type="match status" value="1"/>
</dbReference>
<evidence type="ECO:0000313" key="17">
    <source>
        <dbReference type="EMBL" id="KAK2553896.1"/>
    </source>
</evidence>
<evidence type="ECO:0000256" key="10">
    <source>
        <dbReference type="ARBA" id="ARBA00023157"/>
    </source>
</evidence>
<dbReference type="InterPro" id="IPR004099">
    <property type="entry name" value="Pyr_nucl-diS_OxRdtase_dimer"/>
</dbReference>
<keyword evidence="8" id="KW-0249">Electron transport</keyword>
<evidence type="ECO:0000256" key="1">
    <source>
        <dbReference type="ARBA" id="ARBA00001974"/>
    </source>
</evidence>
<dbReference type="InterPro" id="IPR036188">
    <property type="entry name" value="FAD/NAD-bd_sf"/>
</dbReference>
<evidence type="ECO:0000256" key="2">
    <source>
        <dbReference type="ARBA" id="ARBA00002549"/>
    </source>
</evidence>
<evidence type="ECO:0000256" key="3">
    <source>
        <dbReference type="ARBA" id="ARBA00007532"/>
    </source>
</evidence>
<comment type="similarity">
    <text evidence="3 12">Belongs to the class-I pyridine nucleotide-disulfide oxidoreductase family.</text>
</comment>
<dbReference type="Pfam" id="PF15087">
    <property type="entry name" value="DUF4551"/>
    <property type="match status" value="1"/>
</dbReference>
<evidence type="ECO:0000256" key="5">
    <source>
        <dbReference type="ARBA" id="ARBA00022630"/>
    </source>
</evidence>
<evidence type="ECO:0000313" key="18">
    <source>
        <dbReference type="Proteomes" id="UP001249851"/>
    </source>
</evidence>
<feature type="domain" description="Glutaredoxin" evidence="14">
    <location>
        <begin position="720"/>
        <end position="782"/>
    </location>
</feature>
<dbReference type="Gene3D" id="3.50.50.60">
    <property type="entry name" value="FAD/NAD(P)-binding domain"/>
    <property type="match status" value="2"/>
</dbReference>
<evidence type="ECO:0000259" key="15">
    <source>
        <dbReference type="Pfam" id="PF02852"/>
    </source>
</evidence>
<comment type="caution">
    <text evidence="17">The sequence shown here is derived from an EMBL/GenBank/DDBJ whole genome shotgun (WGS) entry which is preliminary data.</text>
</comment>
<reference evidence="17" key="2">
    <citation type="journal article" date="2023" name="Science">
        <title>Genomic signatures of disease resistance in endangered staghorn corals.</title>
        <authorList>
            <person name="Vollmer S.V."/>
            <person name="Selwyn J.D."/>
            <person name="Despard B.A."/>
            <person name="Roesel C.L."/>
        </authorList>
    </citation>
    <scope>NUCLEOTIDE SEQUENCE</scope>
    <source>
        <strain evidence="17">K2</strain>
    </source>
</reference>
<protein>
    <submittedName>
        <fullName evidence="17">Thioredoxin reductase 3</fullName>
    </submittedName>
</protein>
<organism evidence="17 18">
    <name type="scientific">Acropora cervicornis</name>
    <name type="common">Staghorn coral</name>
    <dbReference type="NCBI Taxonomy" id="6130"/>
    <lineage>
        <taxon>Eukaryota</taxon>
        <taxon>Metazoa</taxon>
        <taxon>Cnidaria</taxon>
        <taxon>Anthozoa</taxon>
        <taxon>Hexacorallia</taxon>
        <taxon>Scleractinia</taxon>
        <taxon>Astrocoeniina</taxon>
        <taxon>Acroporidae</taxon>
        <taxon>Acropora</taxon>
    </lineage>
</organism>
<keyword evidence="11 12" id="KW-0676">Redox-active center</keyword>
<dbReference type="NCBIfam" id="TIGR01438">
    <property type="entry name" value="TGR"/>
    <property type="match status" value="1"/>
</dbReference>
<dbReference type="PROSITE" id="PS00195">
    <property type="entry name" value="GLUTAREDOXIN_1"/>
    <property type="match status" value="1"/>
</dbReference>
<keyword evidence="10" id="KW-1015">Disulfide bond</keyword>
<keyword evidence="4" id="KW-0813">Transport</keyword>
<dbReference type="FunFam" id="3.40.30.10:FF:000093">
    <property type="entry name" value="Glutaredoxin 2"/>
    <property type="match status" value="1"/>
</dbReference>
<accession>A0AAD9Q3Y1</accession>
<evidence type="ECO:0000256" key="13">
    <source>
        <dbReference type="SAM" id="MobiDB-lite"/>
    </source>
</evidence>
<evidence type="ECO:0000256" key="11">
    <source>
        <dbReference type="ARBA" id="ARBA00023284"/>
    </source>
</evidence>
<keyword evidence="18" id="KW-1185">Reference proteome</keyword>
<feature type="compositionally biased region" description="Polar residues" evidence="13">
    <location>
        <begin position="181"/>
        <end position="198"/>
    </location>
</feature>
<proteinExistence type="inferred from homology"/>
<dbReference type="InterPro" id="IPR036249">
    <property type="entry name" value="Thioredoxin-like_sf"/>
</dbReference>
<dbReference type="PRINTS" id="PR00368">
    <property type="entry name" value="FADPNR"/>
</dbReference>
<dbReference type="PROSITE" id="PS51354">
    <property type="entry name" value="GLUTAREDOXIN_2"/>
    <property type="match status" value="1"/>
</dbReference>
<dbReference type="NCBIfam" id="TIGR02180">
    <property type="entry name" value="GRX_euk"/>
    <property type="match status" value="1"/>
</dbReference>
<dbReference type="InterPro" id="IPR012999">
    <property type="entry name" value="Pyr_OxRdtase_I_AS"/>
</dbReference>
<dbReference type="FunFam" id="3.30.390.30:FF:000004">
    <property type="entry name" value="Thioredoxin reductase 1, cytoplasmic"/>
    <property type="match status" value="1"/>
</dbReference>